<protein>
    <submittedName>
        <fullName evidence="2">Uncharacterized protein</fullName>
    </submittedName>
</protein>
<gene>
    <name evidence="2" type="ORF">F0U83_12245</name>
</gene>
<dbReference type="AlphaFoldDB" id="A0A5P1RCU3"/>
<evidence type="ECO:0000256" key="1">
    <source>
        <dbReference type="SAM" id="MobiDB-lite"/>
    </source>
</evidence>
<reference evidence="2 3" key="1">
    <citation type="journal article" date="2019" name="Biochem. Eng. J.">
        <title>Metabolic engineering of the marine bacteria Neptunomonas concharum for the production of acetoin and meso-2,3-butanediol from acetate.</title>
        <authorList>
            <person name="Li W."/>
            <person name="Pu N."/>
            <person name="Liu C.-X."/>
            <person name="Yuan Q.-P."/>
            <person name="Li Z.-J."/>
        </authorList>
    </citation>
    <scope>NUCLEOTIDE SEQUENCE [LARGE SCALE GENOMIC DNA]</scope>
    <source>
        <strain evidence="2 3">JCM17730</strain>
    </source>
</reference>
<feature type="compositionally biased region" description="Polar residues" evidence="1">
    <location>
        <begin position="22"/>
        <end position="44"/>
    </location>
</feature>
<keyword evidence="3" id="KW-1185">Reference proteome</keyword>
<accession>A0A5P1RCU3</accession>
<evidence type="ECO:0000313" key="2">
    <source>
        <dbReference type="EMBL" id="QEQ97423.1"/>
    </source>
</evidence>
<dbReference type="RefSeq" id="WP_138986936.1">
    <property type="nucleotide sequence ID" value="NZ_CP043869.1"/>
</dbReference>
<dbReference type="KEGG" id="ncu:F0U83_12245"/>
<organism evidence="2 3">
    <name type="scientific">Neptunomonas concharum</name>
    <dbReference type="NCBI Taxonomy" id="1031538"/>
    <lineage>
        <taxon>Bacteria</taxon>
        <taxon>Pseudomonadati</taxon>
        <taxon>Pseudomonadota</taxon>
        <taxon>Gammaproteobacteria</taxon>
        <taxon>Oceanospirillales</taxon>
        <taxon>Oceanospirillaceae</taxon>
        <taxon>Neptunomonas</taxon>
    </lineage>
</organism>
<dbReference type="EMBL" id="CP043869">
    <property type="protein sequence ID" value="QEQ97423.1"/>
    <property type="molecule type" value="Genomic_DNA"/>
</dbReference>
<feature type="compositionally biased region" description="Low complexity" evidence="1">
    <location>
        <begin position="1"/>
        <end position="21"/>
    </location>
</feature>
<dbReference type="OrthoDB" id="6198891at2"/>
<feature type="region of interest" description="Disordered" evidence="1">
    <location>
        <begin position="1"/>
        <end position="44"/>
    </location>
</feature>
<proteinExistence type="predicted"/>
<sequence length="216" mass="23656">MITLTSNALASSSTKTSQAQANEVQPTRTTPSVTSENQDTQPVFSSRAEKLAQINKEFDITTPGFRISQQFINRLSEIGFISENEATELNKGLPLTSSGTQSTESVETLKSAVEIIFERIKNEDGVSGLLSVLDKSQQILDNLDGSKSKVFPIDPTTAAAELDHYLKSDNASVLTEKEKQSLGDLKTAFTIADKLSPEQRTSAEISKYMEILKRYS</sequence>
<evidence type="ECO:0000313" key="3">
    <source>
        <dbReference type="Proteomes" id="UP000324760"/>
    </source>
</evidence>
<dbReference type="Proteomes" id="UP000324760">
    <property type="component" value="Chromosome"/>
</dbReference>
<name>A0A5P1RCU3_9GAMM</name>